<protein>
    <submittedName>
        <fullName evidence="1">Uncharacterized protein</fullName>
    </submittedName>
</protein>
<sequence length="86" mass="9863">MAEADKDTVIETEFRLNEDDSDDFTLLVKKIIHKDAKTKDMILHEKVLPPFSQVHYIAADRLGPLKYHDKVNFGNFINTGSKGQFL</sequence>
<proteinExistence type="predicted"/>
<name>A0A975BV23_9BACT</name>
<organism evidence="1 2">
    <name type="scientific">Desulfonema magnum</name>
    <dbReference type="NCBI Taxonomy" id="45655"/>
    <lineage>
        <taxon>Bacteria</taxon>
        <taxon>Pseudomonadati</taxon>
        <taxon>Thermodesulfobacteriota</taxon>
        <taxon>Desulfobacteria</taxon>
        <taxon>Desulfobacterales</taxon>
        <taxon>Desulfococcaceae</taxon>
        <taxon>Desulfonema</taxon>
    </lineage>
</organism>
<reference evidence="1" key="1">
    <citation type="journal article" date="2021" name="Microb. Physiol.">
        <title>Proteogenomic Insights into the Physiology of Marine, Sulfate-Reducing, Filamentous Desulfonema limicola and Desulfonema magnum.</title>
        <authorList>
            <person name="Schnaars V."/>
            <person name="Wohlbrand L."/>
            <person name="Scheve S."/>
            <person name="Hinrichs C."/>
            <person name="Reinhardt R."/>
            <person name="Rabus R."/>
        </authorList>
    </citation>
    <scope>NUCLEOTIDE SEQUENCE</scope>
    <source>
        <strain evidence="1">4be13</strain>
    </source>
</reference>
<dbReference type="Proteomes" id="UP000663722">
    <property type="component" value="Chromosome"/>
</dbReference>
<accession>A0A975BV23</accession>
<evidence type="ECO:0000313" key="2">
    <source>
        <dbReference type="Proteomes" id="UP000663722"/>
    </source>
</evidence>
<gene>
    <name evidence="1" type="ORF">dnm_077330</name>
</gene>
<dbReference type="EMBL" id="CP061800">
    <property type="protein sequence ID" value="QTA91660.1"/>
    <property type="molecule type" value="Genomic_DNA"/>
</dbReference>
<dbReference type="RefSeq" id="WP_207679346.1">
    <property type="nucleotide sequence ID" value="NZ_CP061800.1"/>
</dbReference>
<keyword evidence="2" id="KW-1185">Reference proteome</keyword>
<evidence type="ECO:0000313" key="1">
    <source>
        <dbReference type="EMBL" id="QTA91660.1"/>
    </source>
</evidence>
<dbReference type="AlphaFoldDB" id="A0A975BV23"/>
<dbReference type="KEGG" id="dmm:dnm_077330"/>